<keyword evidence="2" id="KW-0479">Metal-binding</keyword>
<feature type="compositionally biased region" description="Basic and acidic residues" evidence="6">
    <location>
        <begin position="298"/>
        <end position="307"/>
    </location>
</feature>
<dbReference type="PANTHER" id="PTHR47338:SF19">
    <property type="entry name" value="ZN(II)2CYS6 TRANSCRIPTION FACTOR (EUROFUNG)"/>
    <property type="match status" value="1"/>
</dbReference>
<keyword evidence="7" id="KW-0472">Membrane</keyword>
<dbReference type="OrthoDB" id="5370478at2759"/>
<keyword evidence="5" id="KW-0539">Nucleus</keyword>
<evidence type="ECO:0000256" key="3">
    <source>
        <dbReference type="ARBA" id="ARBA00023015"/>
    </source>
</evidence>
<evidence type="ECO:0008006" key="10">
    <source>
        <dbReference type="Google" id="ProtNLM"/>
    </source>
</evidence>
<sequence length="364" mass="41451">MPKNMTLQHFGASFLTIDHGLAIVARGFDIFVRILRYANVNRRAHVLSSFSPSFSNSPVDSTWQSLKDELDEWRNIQDTTVRFPDTSVQAHVAFGYGELFTYVNLIFFMSVLFLHRDRLLSDLRRFSEAHADNRNNTTVDSEDRVRNDDDATLVCIFEAAKNIGVILSAVENSQAPVITPYSGFSVFVAVHVNMYATIAPHKYPGGLKSAEDEKKKNLLYLERLTQFWPVGHQWWHTVQEAEKFYGAAKRSESIDAASTSRPSHLALASTLDEYGDIRHQSSVHRVSREGEPLQGNDRYSRTEEHQRTARQSNIPRESMSLDGNTMLGDNESNNMLFHSLEAELMQWPFIDETWSTGIESGWLN</sequence>
<keyword evidence="7" id="KW-0812">Transmembrane</keyword>
<keyword evidence="3" id="KW-0805">Transcription regulation</keyword>
<dbReference type="RefSeq" id="XP_035347621.1">
    <property type="nucleotide sequence ID" value="XM_035491728.1"/>
</dbReference>
<name>A0A7H8R5G9_TALRU</name>
<organism evidence="8 9">
    <name type="scientific">Talaromyces rugulosus</name>
    <name type="common">Penicillium rugulosum</name>
    <dbReference type="NCBI Taxonomy" id="121627"/>
    <lineage>
        <taxon>Eukaryota</taxon>
        <taxon>Fungi</taxon>
        <taxon>Dikarya</taxon>
        <taxon>Ascomycota</taxon>
        <taxon>Pezizomycotina</taxon>
        <taxon>Eurotiomycetes</taxon>
        <taxon>Eurotiomycetidae</taxon>
        <taxon>Eurotiales</taxon>
        <taxon>Trichocomaceae</taxon>
        <taxon>Talaromyces</taxon>
        <taxon>Talaromyces sect. Islandici</taxon>
    </lineage>
</organism>
<dbReference type="EMBL" id="CP055902">
    <property type="protein sequence ID" value="QKX61447.1"/>
    <property type="molecule type" value="Genomic_DNA"/>
</dbReference>
<dbReference type="GO" id="GO:0000981">
    <property type="term" value="F:DNA-binding transcription factor activity, RNA polymerase II-specific"/>
    <property type="evidence" value="ECO:0007669"/>
    <property type="project" value="InterPro"/>
</dbReference>
<feature type="region of interest" description="Disordered" evidence="6">
    <location>
        <begin position="285"/>
        <end position="325"/>
    </location>
</feature>
<dbReference type="CDD" id="cd12148">
    <property type="entry name" value="fungal_TF_MHR"/>
    <property type="match status" value="1"/>
</dbReference>
<keyword evidence="7" id="KW-1133">Transmembrane helix</keyword>
<dbReference type="InterPro" id="IPR050815">
    <property type="entry name" value="TF_fung"/>
</dbReference>
<dbReference type="PANTHER" id="PTHR47338">
    <property type="entry name" value="ZN(II)2CYS6 TRANSCRIPTION FACTOR (EUROFUNG)-RELATED"/>
    <property type="match status" value="1"/>
</dbReference>
<evidence type="ECO:0000256" key="1">
    <source>
        <dbReference type="ARBA" id="ARBA00004123"/>
    </source>
</evidence>
<dbReference type="GO" id="GO:0046872">
    <property type="term" value="F:metal ion binding"/>
    <property type="evidence" value="ECO:0007669"/>
    <property type="project" value="UniProtKB-KW"/>
</dbReference>
<keyword evidence="9" id="KW-1185">Reference proteome</keyword>
<keyword evidence="4" id="KW-0804">Transcription</keyword>
<accession>A0A7H8R5G9</accession>
<evidence type="ECO:0000256" key="7">
    <source>
        <dbReference type="SAM" id="Phobius"/>
    </source>
</evidence>
<feature type="transmembrane region" description="Helical" evidence="7">
    <location>
        <begin position="93"/>
        <end position="115"/>
    </location>
</feature>
<evidence type="ECO:0000313" key="9">
    <source>
        <dbReference type="Proteomes" id="UP000509510"/>
    </source>
</evidence>
<dbReference type="GeneID" id="55996083"/>
<dbReference type="AlphaFoldDB" id="A0A7H8R5G9"/>
<protein>
    <recommendedName>
        <fullName evidence="10">Transcription factor domain-containing protein</fullName>
    </recommendedName>
</protein>
<evidence type="ECO:0000256" key="6">
    <source>
        <dbReference type="SAM" id="MobiDB-lite"/>
    </source>
</evidence>
<evidence type="ECO:0000256" key="5">
    <source>
        <dbReference type="ARBA" id="ARBA00023242"/>
    </source>
</evidence>
<proteinExistence type="predicted"/>
<dbReference type="Proteomes" id="UP000509510">
    <property type="component" value="Chromosome V"/>
</dbReference>
<evidence type="ECO:0000256" key="2">
    <source>
        <dbReference type="ARBA" id="ARBA00022723"/>
    </source>
</evidence>
<dbReference type="GO" id="GO:0005634">
    <property type="term" value="C:nucleus"/>
    <property type="evidence" value="ECO:0007669"/>
    <property type="project" value="UniProtKB-SubCell"/>
</dbReference>
<reference evidence="9" key="1">
    <citation type="submission" date="2020-06" db="EMBL/GenBank/DDBJ databases">
        <title>A chromosome-scale genome assembly of Talaromyces rugulosus W13939.</title>
        <authorList>
            <person name="Wang B."/>
            <person name="Guo L."/>
            <person name="Ye K."/>
            <person name="Wang L."/>
        </authorList>
    </citation>
    <scope>NUCLEOTIDE SEQUENCE [LARGE SCALE GENOMIC DNA]</scope>
    <source>
        <strain evidence="9">W13939</strain>
    </source>
</reference>
<evidence type="ECO:0000313" key="8">
    <source>
        <dbReference type="EMBL" id="QKX61447.1"/>
    </source>
</evidence>
<comment type="subcellular location">
    <subcellularLocation>
        <location evidence="1">Nucleus</location>
    </subcellularLocation>
</comment>
<evidence type="ECO:0000256" key="4">
    <source>
        <dbReference type="ARBA" id="ARBA00023163"/>
    </source>
</evidence>
<dbReference type="KEGG" id="trg:TRUGW13939_08595"/>
<gene>
    <name evidence="8" type="ORF">TRUGW13939_08595</name>
</gene>